<dbReference type="Pfam" id="PF06067">
    <property type="entry name" value="DUF932"/>
    <property type="match status" value="1"/>
</dbReference>
<protein>
    <submittedName>
        <fullName evidence="1">DUF932 domain-containing protein</fullName>
    </submittedName>
</protein>
<dbReference type="InterPro" id="IPR017686">
    <property type="entry name" value="Phg/plasmid-like_prot"/>
</dbReference>
<evidence type="ECO:0000313" key="2">
    <source>
        <dbReference type="Proteomes" id="UP000594034"/>
    </source>
</evidence>
<name>A0A5J6WY00_9GAMM</name>
<gene>
    <name evidence="1" type="ORF">FE240_10635</name>
</gene>
<dbReference type="RefSeq" id="WP_193000816.1">
    <property type="nucleotide sequence ID" value="NZ_CP040449.1"/>
</dbReference>
<reference evidence="1 2" key="1">
    <citation type="submission" date="2019-05" db="EMBL/GenBank/DDBJ databases">
        <title>OXA-830, a novel chromosomally encoded expanded-spectrum class D beta-lactamase in Aeromonas simiae.</title>
        <authorList>
            <person name="Zhou W."/>
            <person name="Chen Q."/>
        </authorList>
    </citation>
    <scope>NUCLEOTIDE SEQUENCE [LARGE SCALE GENOMIC DNA]</scope>
    <source>
        <strain evidence="1 2">A6</strain>
    </source>
</reference>
<dbReference type="EMBL" id="CP040449">
    <property type="protein sequence ID" value="QFI55101.1"/>
    <property type="molecule type" value="Genomic_DNA"/>
</dbReference>
<evidence type="ECO:0000313" key="1">
    <source>
        <dbReference type="EMBL" id="QFI55101.1"/>
    </source>
</evidence>
<dbReference type="AlphaFoldDB" id="A0A5J6WY00"/>
<sequence>MAHLIDTMAYTGQTPWHGLGNVLPPQQSLDIWLQAAGMNWTIEQSDVMFNVASDALHIRPYSDSKVLYRSDTLAPLSVVSSRYNVVQPHEVLHFYQDLVEAGGFELETAGSLKGGRKLWALAKTGQDLKLKGNDLVKPYLLLATSCDGTLCTTAQFTSLRVVCNNTLQMTLRGATGAIKVPHSTQFDAATVKESLGLGLSHWDEFKAQTKELAQRPVAPEEALRFFSDLLAQPLDEESIILTKPVQRLHELYQGAGMGSELASSRNTAWGLVNAVTEYVDHHRRARSQDHRLDSAWFGQGAQLKSQALSQALTLLQSFRLLIQTA</sequence>
<dbReference type="InterPro" id="IPR026325">
    <property type="entry name" value="DUF932"/>
</dbReference>
<dbReference type="NCBIfam" id="TIGR03299">
    <property type="entry name" value="LGT_TIGR03299"/>
    <property type="match status" value="1"/>
</dbReference>
<proteinExistence type="predicted"/>
<dbReference type="Proteomes" id="UP000594034">
    <property type="component" value="Chromosome"/>
</dbReference>
<keyword evidence="2" id="KW-1185">Reference proteome</keyword>
<dbReference type="KEGG" id="asim:FE240_10635"/>
<accession>A0A5J6WY00</accession>
<organism evidence="1 2">
    <name type="scientific">Aeromonas simiae</name>
    <dbReference type="NCBI Taxonomy" id="218936"/>
    <lineage>
        <taxon>Bacteria</taxon>
        <taxon>Pseudomonadati</taxon>
        <taxon>Pseudomonadota</taxon>
        <taxon>Gammaproteobacteria</taxon>
        <taxon>Aeromonadales</taxon>
        <taxon>Aeromonadaceae</taxon>
        <taxon>Aeromonas</taxon>
    </lineage>
</organism>